<dbReference type="RefSeq" id="WP_243646705.1">
    <property type="nucleotide sequence ID" value="NZ_SMCQ01000056.1"/>
</dbReference>
<organism evidence="2 3">
    <name type="scientific">Longibaculum muris</name>
    <dbReference type="NCBI Taxonomy" id="1796628"/>
    <lineage>
        <taxon>Bacteria</taxon>
        <taxon>Bacillati</taxon>
        <taxon>Bacillota</taxon>
        <taxon>Erysipelotrichia</taxon>
        <taxon>Erysipelotrichales</taxon>
        <taxon>Coprobacillaceae</taxon>
        <taxon>Longibaculum</taxon>
    </lineage>
</organism>
<dbReference type="Gene3D" id="1.10.260.40">
    <property type="entry name" value="lambda repressor-like DNA-binding domains"/>
    <property type="match status" value="1"/>
</dbReference>
<dbReference type="InterPro" id="IPR001387">
    <property type="entry name" value="Cro/C1-type_HTH"/>
</dbReference>
<feature type="non-terminal residue" evidence="2">
    <location>
        <position position="1"/>
    </location>
</feature>
<dbReference type="PROSITE" id="PS50943">
    <property type="entry name" value="HTH_CROC1"/>
    <property type="match status" value="1"/>
</dbReference>
<dbReference type="GO" id="GO:0003677">
    <property type="term" value="F:DNA binding"/>
    <property type="evidence" value="ECO:0007669"/>
    <property type="project" value="UniProtKB-KW"/>
</dbReference>
<dbReference type="Pfam" id="PF13443">
    <property type="entry name" value="HTH_26"/>
    <property type="match status" value="1"/>
</dbReference>
<evidence type="ECO:0000313" key="2">
    <source>
        <dbReference type="EMBL" id="TCV89688.1"/>
    </source>
</evidence>
<protein>
    <submittedName>
        <fullName evidence="2">DNA-binding Xre family transcriptional regulator</fullName>
    </submittedName>
</protein>
<dbReference type="Proteomes" id="UP000295515">
    <property type="component" value="Unassembled WGS sequence"/>
</dbReference>
<dbReference type="PANTHER" id="PTHR37301">
    <property type="entry name" value="DNA-BINDING PROTEIN-RELATED"/>
    <property type="match status" value="1"/>
</dbReference>
<accession>A0A4R3YET5</accession>
<dbReference type="InterPro" id="IPR010982">
    <property type="entry name" value="Lambda_DNA-bd_dom_sf"/>
</dbReference>
<keyword evidence="3" id="KW-1185">Reference proteome</keyword>
<dbReference type="GeneID" id="98916956"/>
<sequence length="77" mass="8883">ELIAIINYYPLWETMKTKGISQYKLLQSGIDNRTLDSLKHNKNITLITLEKLCNILDCTPNDIVAFDKEAQSNTHFK</sequence>
<evidence type="ECO:0000313" key="3">
    <source>
        <dbReference type="Proteomes" id="UP000295515"/>
    </source>
</evidence>
<dbReference type="PANTHER" id="PTHR37301:SF1">
    <property type="entry name" value="DNA-BINDING PROTEIN"/>
    <property type="match status" value="1"/>
</dbReference>
<feature type="domain" description="HTH cro/C1-type" evidence="1">
    <location>
        <begin position="42"/>
        <end position="63"/>
    </location>
</feature>
<keyword evidence="2" id="KW-0238">DNA-binding</keyword>
<name>A0A4R3YET5_9FIRM</name>
<evidence type="ECO:0000259" key="1">
    <source>
        <dbReference type="PROSITE" id="PS50943"/>
    </source>
</evidence>
<reference evidence="2 3" key="1">
    <citation type="submission" date="2019-03" db="EMBL/GenBank/DDBJ databases">
        <title>Genomic Encyclopedia of Type Strains, Phase IV (KMG-IV): sequencing the most valuable type-strain genomes for metagenomic binning, comparative biology and taxonomic classification.</title>
        <authorList>
            <person name="Goeker M."/>
        </authorList>
    </citation>
    <scope>NUCLEOTIDE SEQUENCE [LARGE SCALE GENOMIC DNA]</scope>
    <source>
        <strain evidence="2 3">DSM 29487</strain>
    </source>
</reference>
<proteinExistence type="predicted"/>
<gene>
    <name evidence="2" type="ORF">EDD60_1561</name>
</gene>
<dbReference type="SUPFAM" id="SSF47413">
    <property type="entry name" value="lambda repressor-like DNA-binding domains"/>
    <property type="match status" value="1"/>
</dbReference>
<dbReference type="AlphaFoldDB" id="A0A4R3YET5"/>
<comment type="caution">
    <text evidence="2">The sequence shown here is derived from an EMBL/GenBank/DDBJ whole genome shotgun (WGS) entry which is preliminary data.</text>
</comment>
<dbReference type="EMBL" id="SMCQ01000056">
    <property type="protein sequence ID" value="TCV89688.1"/>
    <property type="molecule type" value="Genomic_DNA"/>
</dbReference>